<feature type="transmembrane region" description="Helical" evidence="9">
    <location>
        <begin position="47"/>
        <end position="69"/>
    </location>
</feature>
<evidence type="ECO:0000259" key="11">
    <source>
        <dbReference type="PROSITE" id="PS50928"/>
    </source>
</evidence>
<dbReference type="GO" id="GO:0005315">
    <property type="term" value="F:phosphate transmembrane transporter activity"/>
    <property type="evidence" value="ECO:0007669"/>
    <property type="project" value="InterPro"/>
</dbReference>
<keyword evidence="4" id="KW-1003">Cell membrane</keyword>
<dbReference type="Proteomes" id="UP000321230">
    <property type="component" value="Unassembled WGS sequence"/>
</dbReference>
<dbReference type="GO" id="GO:0005886">
    <property type="term" value="C:plasma membrane"/>
    <property type="evidence" value="ECO:0007669"/>
    <property type="project" value="UniProtKB-SubCell"/>
</dbReference>
<evidence type="ECO:0000256" key="6">
    <source>
        <dbReference type="ARBA" id="ARBA00022692"/>
    </source>
</evidence>
<dbReference type="NCBIfam" id="TIGR02138">
    <property type="entry name" value="phosphate_pstC"/>
    <property type="match status" value="1"/>
</dbReference>
<dbReference type="EMBL" id="BJUZ01000004">
    <property type="protein sequence ID" value="GEK94633.1"/>
    <property type="molecule type" value="Genomic_DNA"/>
</dbReference>
<keyword evidence="6 9" id="KW-0812">Transmembrane</keyword>
<dbReference type="InterPro" id="IPR000515">
    <property type="entry name" value="MetI-like"/>
</dbReference>
<evidence type="ECO:0000256" key="4">
    <source>
        <dbReference type="ARBA" id="ARBA00022475"/>
    </source>
</evidence>
<dbReference type="SUPFAM" id="SSF161098">
    <property type="entry name" value="MetI-like"/>
    <property type="match status" value="1"/>
</dbReference>
<evidence type="ECO:0000256" key="10">
    <source>
        <dbReference type="RuleBase" id="RU363054"/>
    </source>
</evidence>
<protein>
    <recommendedName>
        <fullName evidence="10">Phosphate transport system permease protein</fullName>
    </recommendedName>
</protein>
<evidence type="ECO:0000256" key="9">
    <source>
        <dbReference type="RuleBase" id="RU363032"/>
    </source>
</evidence>
<reference evidence="12 13" key="1">
    <citation type="submission" date="2019-07" db="EMBL/GenBank/DDBJ databases">
        <title>Whole genome shotgun sequence of Gluconobacter wancherniae NBRC 103581.</title>
        <authorList>
            <person name="Hosoyama A."/>
            <person name="Uohara A."/>
            <person name="Ohji S."/>
            <person name="Ichikawa N."/>
        </authorList>
    </citation>
    <scope>NUCLEOTIDE SEQUENCE [LARGE SCALE GENOMIC DNA]</scope>
    <source>
        <strain evidence="12 13">NBRC 103581</strain>
    </source>
</reference>
<evidence type="ECO:0000256" key="5">
    <source>
        <dbReference type="ARBA" id="ARBA00022592"/>
    </source>
</evidence>
<dbReference type="Pfam" id="PF00528">
    <property type="entry name" value="BPD_transp_1"/>
    <property type="match status" value="1"/>
</dbReference>
<evidence type="ECO:0000256" key="3">
    <source>
        <dbReference type="ARBA" id="ARBA00022448"/>
    </source>
</evidence>
<feature type="transmembrane region" description="Helical" evidence="9">
    <location>
        <begin position="269"/>
        <end position="288"/>
    </location>
</feature>
<name>A0A511B4K5_9PROT</name>
<dbReference type="PANTHER" id="PTHR30425">
    <property type="entry name" value="PHOSPHATE TRANSPORT SYSTEM PERMEASE PROTEIN PST"/>
    <property type="match status" value="1"/>
</dbReference>
<feature type="transmembrane region" description="Helical" evidence="9">
    <location>
        <begin position="94"/>
        <end position="127"/>
    </location>
</feature>
<evidence type="ECO:0000256" key="2">
    <source>
        <dbReference type="ARBA" id="ARBA00007069"/>
    </source>
</evidence>
<comment type="function">
    <text evidence="10">Part of the binding-protein-dependent transport system for phosphate; probably responsible for the translocation of the substrate across the membrane.</text>
</comment>
<keyword evidence="8 9" id="KW-0472">Membrane</keyword>
<dbReference type="AlphaFoldDB" id="A0A511B4K5"/>
<keyword evidence="5 10" id="KW-0592">Phosphate transport</keyword>
<comment type="similarity">
    <text evidence="2 10">Belongs to the binding-protein-dependent transport system permease family. CysTW subfamily.</text>
</comment>
<keyword evidence="13" id="KW-1185">Reference proteome</keyword>
<keyword evidence="10" id="KW-0997">Cell inner membrane</keyword>
<evidence type="ECO:0000313" key="13">
    <source>
        <dbReference type="Proteomes" id="UP000321230"/>
    </source>
</evidence>
<dbReference type="PANTHER" id="PTHR30425:SF1">
    <property type="entry name" value="PHOSPHATE TRANSPORT SYSTEM PERMEASE PROTEIN PSTC"/>
    <property type="match status" value="1"/>
</dbReference>
<feature type="transmembrane region" description="Helical" evidence="9">
    <location>
        <begin position="134"/>
        <end position="165"/>
    </location>
</feature>
<dbReference type="CDD" id="cd06261">
    <property type="entry name" value="TM_PBP2"/>
    <property type="match status" value="1"/>
</dbReference>
<sequence length="339" mass="35884">MAGVDFSVFFRSQSPSRMTTAQTARTEMDSSAEPAQRRIGADTAFRLFVGACALLVLVALGGLVVLMGVGGHKAFSTFGLAFSFTDVWNPVADLYGALAPLFGTIISTLIGVTIALPLAFGTAFWLTAIAPPRVAAVVGTAIQLLAAVPSIIFGMWGFFTIVPFMARHVQPFLSHNFHHVPGIRFLIHGAPFGTGLMTAGIVLAVMIAPFMTAVMRDVFAAMPAMLRESAYGLGATRWDVMWKVVVPWSRSGMIGAAVLGMGRALGETMAVTFVIGNVTAVGWSLFAPRSTVASLIALQFPESPAGSLRLSSLLALGFILMLLSFASLALARLLRGDRK</sequence>
<dbReference type="PROSITE" id="PS50928">
    <property type="entry name" value="ABC_TM1"/>
    <property type="match status" value="1"/>
</dbReference>
<dbReference type="GO" id="GO:0006817">
    <property type="term" value="P:phosphate ion transport"/>
    <property type="evidence" value="ECO:0007669"/>
    <property type="project" value="UniProtKB-KW"/>
</dbReference>
<dbReference type="Gene3D" id="1.10.3720.10">
    <property type="entry name" value="MetI-like"/>
    <property type="match status" value="1"/>
</dbReference>
<organism evidence="12 13">
    <name type="scientific">Gluconobacter wancherniae NBRC 103581</name>
    <dbReference type="NCBI Taxonomy" id="656744"/>
    <lineage>
        <taxon>Bacteria</taxon>
        <taxon>Pseudomonadati</taxon>
        <taxon>Pseudomonadota</taxon>
        <taxon>Alphaproteobacteria</taxon>
        <taxon>Acetobacterales</taxon>
        <taxon>Acetobacteraceae</taxon>
        <taxon>Gluconobacter</taxon>
    </lineage>
</organism>
<dbReference type="InterPro" id="IPR011864">
    <property type="entry name" value="Phosphate_PstC"/>
</dbReference>
<evidence type="ECO:0000256" key="7">
    <source>
        <dbReference type="ARBA" id="ARBA00022989"/>
    </source>
</evidence>
<keyword evidence="3 9" id="KW-0813">Transport</keyword>
<feature type="transmembrane region" description="Helical" evidence="9">
    <location>
        <begin position="308"/>
        <end position="331"/>
    </location>
</feature>
<accession>A0A511B4K5</accession>
<feature type="transmembrane region" description="Helical" evidence="9">
    <location>
        <begin position="185"/>
        <end position="208"/>
    </location>
</feature>
<comment type="subcellular location">
    <subcellularLocation>
        <location evidence="10">Cell inner membrane</location>
        <topology evidence="10">Multi-pass membrane protein</topology>
    </subcellularLocation>
    <subcellularLocation>
        <location evidence="1 9">Cell membrane</location>
        <topology evidence="1 9">Multi-pass membrane protein</topology>
    </subcellularLocation>
</comment>
<keyword evidence="7 9" id="KW-1133">Transmembrane helix</keyword>
<dbReference type="InterPro" id="IPR035906">
    <property type="entry name" value="MetI-like_sf"/>
</dbReference>
<evidence type="ECO:0000256" key="8">
    <source>
        <dbReference type="ARBA" id="ARBA00023136"/>
    </source>
</evidence>
<comment type="caution">
    <text evidence="12">The sequence shown here is derived from an EMBL/GenBank/DDBJ whole genome shotgun (WGS) entry which is preliminary data.</text>
</comment>
<dbReference type="InterPro" id="IPR051124">
    <property type="entry name" value="Phosphate_Transport_Permease"/>
</dbReference>
<evidence type="ECO:0000256" key="1">
    <source>
        <dbReference type="ARBA" id="ARBA00004651"/>
    </source>
</evidence>
<evidence type="ECO:0000313" key="12">
    <source>
        <dbReference type="EMBL" id="GEK94633.1"/>
    </source>
</evidence>
<feature type="domain" description="ABC transmembrane type-1" evidence="11">
    <location>
        <begin position="101"/>
        <end position="331"/>
    </location>
</feature>
<proteinExistence type="inferred from homology"/>
<gene>
    <name evidence="12" type="primary">pstC</name>
    <name evidence="12" type="ORF">GWA01_24030</name>
</gene>